<keyword evidence="1" id="KW-1185">Reference proteome</keyword>
<dbReference type="WBParaSite" id="ACRNAN_scaffold26749.g12789.t1">
    <property type="protein sequence ID" value="ACRNAN_scaffold26749.g12789.t1"/>
    <property type="gene ID" value="ACRNAN_scaffold26749.g12789"/>
</dbReference>
<evidence type="ECO:0000313" key="2">
    <source>
        <dbReference type="WBParaSite" id="ACRNAN_scaffold26749.g12789.t1"/>
    </source>
</evidence>
<accession>A0A914DI51</accession>
<sequence length="14" mass="1707">KKKTGPETWYGKKR</sequence>
<proteinExistence type="predicted"/>
<protein>
    <submittedName>
        <fullName evidence="2">Uncharacterized protein</fullName>
    </submittedName>
</protein>
<reference evidence="2" key="1">
    <citation type="submission" date="2022-11" db="UniProtKB">
        <authorList>
            <consortium name="WormBaseParasite"/>
        </authorList>
    </citation>
    <scope>IDENTIFICATION</scope>
</reference>
<dbReference type="Proteomes" id="UP000887540">
    <property type="component" value="Unplaced"/>
</dbReference>
<evidence type="ECO:0000313" key="1">
    <source>
        <dbReference type="Proteomes" id="UP000887540"/>
    </source>
</evidence>
<organism evidence="1 2">
    <name type="scientific">Acrobeloides nanus</name>
    <dbReference type="NCBI Taxonomy" id="290746"/>
    <lineage>
        <taxon>Eukaryota</taxon>
        <taxon>Metazoa</taxon>
        <taxon>Ecdysozoa</taxon>
        <taxon>Nematoda</taxon>
        <taxon>Chromadorea</taxon>
        <taxon>Rhabditida</taxon>
        <taxon>Tylenchina</taxon>
        <taxon>Cephalobomorpha</taxon>
        <taxon>Cephaloboidea</taxon>
        <taxon>Cephalobidae</taxon>
        <taxon>Acrobeloides</taxon>
    </lineage>
</organism>
<name>A0A914DI51_9BILA</name>